<comment type="subcellular location">
    <subcellularLocation>
        <location evidence="8">Cell membrane</location>
        <topology evidence="8">Peripheral membrane protein</topology>
    </subcellularLocation>
    <subcellularLocation>
        <location evidence="1">Membrane</location>
    </subcellularLocation>
</comment>
<evidence type="ECO:0000256" key="2">
    <source>
        <dbReference type="ARBA" id="ARBA00022448"/>
    </source>
</evidence>
<proteinExistence type="inferred from homology"/>
<keyword evidence="10" id="KW-1185">Reference proteome</keyword>
<keyword evidence="5 8" id="KW-0472">Membrane</keyword>
<dbReference type="InterPro" id="IPR026015">
    <property type="entry name" value="ATP_synth_OSCP/delta_N_sf"/>
</dbReference>
<keyword evidence="3 8" id="KW-0375">Hydrogen ion transport</keyword>
<dbReference type="PRINTS" id="PR00125">
    <property type="entry name" value="ATPASEDELTA"/>
</dbReference>
<dbReference type="AlphaFoldDB" id="A0A1W1XW21"/>
<evidence type="ECO:0000256" key="7">
    <source>
        <dbReference type="ARBA" id="ARBA00023310"/>
    </source>
</evidence>
<dbReference type="NCBIfam" id="NF004403">
    <property type="entry name" value="PRK05758.2-4"/>
    <property type="match status" value="1"/>
</dbReference>
<protein>
    <recommendedName>
        <fullName evidence="8">ATP synthase subunit delta</fullName>
    </recommendedName>
    <alternativeName>
        <fullName evidence="8">ATP synthase F(1) sector subunit delta</fullName>
    </alternativeName>
    <alternativeName>
        <fullName evidence="8">F-type ATPase subunit delta</fullName>
        <shortName evidence="8">F-ATPase subunit delta</shortName>
    </alternativeName>
</protein>
<dbReference type="GO" id="GO:0045259">
    <property type="term" value="C:proton-transporting ATP synthase complex"/>
    <property type="evidence" value="ECO:0007669"/>
    <property type="project" value="UniProtKB-KW"/>
</dbReference>
<keyword evidence="7 8" id="KW-0066">ATP synthesis</keyword>
<comment type="similarity">
    <text evidence="8">Belongs to the ATPase delta chain family.</text>
</comment>
<dbReference type="Pfam" id="PF00213">
    <property type="entry name" value="OSCP"/>
    <property type="match status" value="1"/>
</dbReference>
<organism evidence="9 10">
    <name type="scientific">Clostridium acidisoli DSM 12555</name>
    <dbReference type="NCBI Taxonomy" id="1121291"/>
    <lineage>
        <taxon>Bacteria</taxon>
        <taxon>Bacillati</taxon>
        <taxon>Bacillota</taxon>
        <taxon>Clostridia</taxon>
        <taxon>Eubacteriales</taxon>
        <taxon>Clostridiaceae</taxon>
        <taxon>Clostridium</taxon>
    </lineage>
</organism>
<evidence type="ECO:0000256" key="4">
    <source>
        <dbReference type="ARBA" id="ARBA00023065"/>
    </source>
</evidence>
<comment type="function">
    <text evidence="8">F(1)F(0) ATP synthase produces ATP from ADP in the presence of a proton or sodium gradient. F-type ATPases consist of two structural domains, F(1) containing the extramembraneous catalytic core and F(0) containing the membrane proton channel, linked together by a central stalk and a peripheral stalk. During catalysis, ATP synthesis in the catalytic domain of F(1) is coupled via a rotary mechanism of the central stalk subunits to proton translocation.</text>
</comment>
<gene>
    <name evidence="8" type="primary">atpH</name>
    <name evidence="9" type="ORF">SAMN02745134_03402</name>
</gene>
<dbReference type="PROSITE" id="PS00389">
    <property type="entry name" value="ATPASE_DELTA"/>
    <property type="match status" value="1"/>
</dbReference>
<name>A0A1W1XW21_9CLOT</name>
<dbReference type="InterPro" id="IPR020781">
    <property type="entry name" value="ATPase_OSCP/d_CS"/>
</dbReference>
<evidence type="ECO:0000256" key="5">
    <source>
        <dbReference type="ARBA" id="ARBA00023136"/>
    </source>
</evidence>
<keyword evidence="6 8" id="KW-0139">CF(1)</keyword>
<evidence type="ECO:0000256" key="6">
    <source>
        <dbReference type="ARBA" id="ARBA00023196"/>
    </source>
</evidence>
<dbReference type="STRING" id="1121291.SAMN02745134_03402"/>
<dbReference type="HAMAP" id="MF_01416">
    <property type="entry name" value="ATP_synth_delta_bact"/>
    <property type="match status" value="1"/>
</dbReference>
<keyword evidence="8" id="KW-1003">Cell membrane</keyword>
<dbReference type="RefSeq" id="WP_084117409.1">
    <property type="nucleotide sequence ID" value="NZ_FWXH01000022.1"/>
</dbReference>
<dbReference type="SUPFAM" id="SSF47928">
    <property type="entry name" value="N-terminal domain of the delta subunit of the F1F0-ATP synthase"/>
    <property type="match status" value="1"/>
</dbReference>
<dbReference type="NCBIfam" id="TIGR01145">
    <property type="entry name" value="ATP_synt_delta"/>
    <property type="match status" value="1"/>
</dbReference>
<dbReference type="InterPro" id="IPR000711">
    <property type="entry name" value="ATPase_OSCP/dsu"/>
</dbReference>
<evidence type="ECO:0000256" key="8">
    <source>
        <dbReference type="HAMAP-Rule" id="MF_01416"/>
    </source>
</evidence>
<evidence type="ECO:0000313" key="10">
    <source>
        <dbReference type="Proteomes" id="UP000192468"/>
    </source>
</evidence>
<reference evidence="9 10" key="1">
    <citation type="submission" date="2017-04" db="EMBL/GenBank/DDBJ databases">
        <authorList>
            <person name="Afonso C.L."/>
            <person name="Miller P.J."/>
            <person name="Scott M.A."/>
            <person name="Spackman E."/>
            <person name="Goraichik I."/>
            <person name="Dimitrov K.M."/>
            <person name="Suarez D.L."/>
            <person name="Swayne D.E."/>
        </authorList>
    </citation>
    <scope>NUCLEOTIDE SEQUENCE [LARGE SCALE GENOMIC DNA]</scope>
    <source>
        <strain evidence="9 10">DSM 12555</strain>
    </source>
</reference>
<evidence type="ECO:0000256" key="1">
    <source>
        <dbReference type="ARBA" id="ARBA00004370"/>
    </source>
</evidence>
<comment type="function">
    <text evidence="8">This protein is part of the stalk that links CF(0) to CF(1). It either transmits conformational changes from CF(0) to CF(1) or is implicated in proton conduction.</text>
</comment>
<dbReference type="GO" id="GO:0046933">
    <property type="term" value="F:proton-transporting ATP synthase activity, rotational mechanism"/>
    <property type="evidence" value="ECO:0007669"/>
    <property type="project" value="UniProtKB-UniRule"/>
</dbReference>
<keyword evidence="4 8" id="KW-0406">Ion transport</keyword>
<dbReference type="Proteomes" id="UP000192468">
    <property type="component" value="Unassembled WGS sequence"/>
</dbReference>
<evidence type="ECO:0000313" key="9">
    <source>
        <dbReference type="EMBL" id="SMC28133.1"/>
    </source>
</evidence>
<dbReference type="PANTHER" id="PTHR11910">
    <property type="entry name" value="ATP SYNTHASE DELTA CHAIN"/>
    <property type="match status" value="1"/>
</dbReference>
<evidence type="ECO:0000256" key="3">
    <source>
        <dbReference type="ARBA" id="ARBA00022781"/>
    </source>
</evidence>
<keyword evidence="2 8" id="KW-0813">Transport</keyword>
<dbReference type="GO" id="GO:0005886">
    <property type="term" value="C:plasma membrane"/>
    <property type="evidence" value="ECO:0007669"/>
    <property type="project" value="UniProtKB-SubCell"/>
</dbReference>
<dbReference type="OrthoDB" id="9802471at2"/>
<accession>A0A1W1XW21</accession>
<sequence>MYEYLAKRYAVALYDVAEEKNKIDEYIADLKEIETLIKGNSDLSQVINHPKISTSKKMQIFKDVFVDKIDKEMISFLLLLIEKDRITELDTVIFQMEKVRLEKNSEIIAVVKTVVPLNDKERTSLVDKLKAKYKKSIILKENIDESILGGVYVRVGDDVIDGTVKNKIDEMKKLMLIRG</sequence>
<dbReference type="Gene3D" id="1.10.520.20">
    <property type="entry name" value="N-terminal domain of the delta subunit of the F1F0-ATP synthase"/>
    <property type="match status" value="1"/>
</dbReference>
<dbReference type="EMBL" id="FWXH01000022">
    <property type="protein sequence ID" value="SMC28133.1"/>
    <property type="molecule type" value="Genomic_DNA"/>
</dbReference>